<dbReference type="PANTHER" id="PTHR43364:SF18">
    <property type="entry name" value="OXIDOREDUCTASE"/>
    <property type="match status" value="1"/>
</dbReference>
<evidence type="ECO:0000313" key="3">
    <source>
        <dbReference type="EMBL" id="SDN94769.1"/>
    </source>
</evidence>
<dbReference type="Gene3D" id="3.20.20.100">
    <property type="entry name" value="NADP-dependent oxidoreductase domain"/>
    <property type="match status" value="1"/>
</dbReference>
<dbReference type="Pfam" id="PF00248">
    <property type="entry name" value="Aldo_ket_red"/>
    <property type="match status" value="1"/>
</dbReference>
<gene>
    <name evidence="3" type="ORF">SAMN05192558_101396</name>
</gene>
<evidence type="ECO:0000259" key="2">
    <source>
        <dbReference type="Pfam" id="PF00248"/>
    </source>
</evidence>
<evidence type="ECO:0000256" key="1">
    <source>
        <dbReference type="ARBA" id="ARBA00023002"/>
    </source>
</evidence>
<organism evidence="3 4">
    <name type="scientific">Actinokineospora alba</name>
    <dbReference type="NCBI Taxonomy" id="504798"/>
    <lineage>
        <taxon>Bacteria</taxon>
        <taxon>Bacillati</taxon>
        <taxon>Actinomycetota</taxon>
        <taxon>Actinomycetes</taxon>
        <taxon>Pseudonocardiales</taxon>
        <taxon>Pseudonocardiaceae</taxon>
        <taxon>Actinokineospora</taxon>
    </lineage>
</organism>
<dbReference type="AlphaFoldDB" id="A0A1H0FK06"/>
<dbReference type="InterPro" id="IPR050523">
    <property type="entry name" value="AKR_Detox_Biosynth"/>
</dbReference>
<dbReference type="Proteomes" id="UP000199651">
    <property type="component" value="Unassembled WGS sequence"/>
</dbReference>
<dbReference type="PANTHER" id="PTHR43364">
    <property type="entry name" value="NADH-SPECIFIC METHYLGLYOXAL REDUCTASE-RELATED"/>
    <property type="match status" value="1"/>
</dbReference>
<evidence type="ECO:0000313" key="4">
    <source>
        <dbReference type="Proteomes" id="UP000199651"/>
    </source>
</evidence>
<keyword evidence="1" id="KW-0560">Oxidoreductase</keyword>
<dbReference type="InterPro" id="IPR023210">
    <property type="entry name" value="NADP_OxRdtase_dom"/>
</dbReference>
<reference evidence="4" key="1">
    <citation type="submission" date="2016-10" db="EMBL/GenBank/DDBJ databases">
        <authorList>
            <person name="Varghese N."/>
            <person name="Submissions S."/>
        </authorList>
    </citation>
    <scope>NUCLEOTIDE SEQUENCE [LARGE SCALE GENOMIC DNA]</scope>
    <source>
        <strain evidence="4">IBRC-M 10655</strain>
    </source>
</reference>
<dbReference type="EMBL" id="FNJB01000001">
    <property type="protein sequence ID" value="SDN94769.1"/>
    <property type="molecule type" value="Genomic_DNA"/>
</dbReference>
<dbReference type="GO" id="GO:0005829">
    <property type="term" value="C:cytosol"/>
    <property type="evidence" value="ECO:0007669"/>
    <property type="project" value="TreeGrafter"/>
</dbReference>
<dbReference type="GO" id="GO:0016491">
    <property type="term" value="F:oxidoreductase activity"/>
    <property type="evidence" value="ECO:0007669"/>
    <property type="project" value="UniProtKB-KW"/>
</dbReference>
<feature type="domain" description="NADP-dependent oxidoreductase" evidence="2">
    <location>
        <begin position="30"/>
        <end position="327"/>
    </location>
</feature>
<protein>
    <submittedName>
        <fullName evidence="3">Predicted oxidoreductase</fullName>
    </submittedName>
</protein>
<proteinExistence type="predicted"/>
<dbReference type="InterPro" id="IPR036812">
    <property type="entry name" value="NAD(P)_OxRdtase_dom_sf"/>
</dbReference>
<accession>A0A1H0FK06</accession>
<dbReference type="SUPFAM" id="SSF51430">
    <property type="entry name" value="NAD(P)-linked oxidoreductase"/>
    <property type="match status" value="1"/>
</dbReference>
<sequence length="340" mass="35806">MACALRRGVRLGSLPVEQRHLGRSGLRVSRMALGTMTWGGDTEPDEAASQLSAFVDVGGTFVDTADVYSDGEAENILGALLDDVVPRESVVLATKAVARRTDGPFGGGASRGALLTALEQSLNRLDTDHVDLWQLHAWDATVPLEETLAAVDAAVRSGKVRYAGISNYTGWQTATAASRQAFTAGAAPLVSTQVEYSLLERGIEREVVPAAEHHGLGILPWAPLGRGVLTGKYRASTPADSRGASAKYASYVEQHRTDRAGRIVQAVATAADGLGTSPLAVALAWVRDRPGVVAPVVGARDTAQLLGSLIAEELVLPPAIRAALDDVSDIELGYPERRLS</sequence>
<keyword evidence="4" id="KW-1185">Reference proteome</keyword>
<name>A0A1H0FK06_9PSEU</name>
<dbReference type="STRING" id="504798.SAMN05421871_103474"/>
<dbReference type="FunFam" id="3.20.20.100:FF:000004">
    <property type="entry name" value="Oxidoreductase, aldo/keto reductase"/>
    <property type="match status" value="1"/>
</dbReference>